<dbReference type="PANTHER" id="PTHR18895">
    <property type="entry name" value="HEMK METHYLTRANSFERASE"/>
    <property type="match status" value="1"/>
</dbReference>
<keyword evidence="5" id="KW-1185">Reference proteome</keyword>
<keyword evidence="2" id="KW-0949">S-adenosyl-L-methionine</keyword>
<dbReference type="GO" id="GO:0008170">
    <property type="term" value="F:N-methyltransferase activity"/>
    <property type="evidence" value="ECO:0007669"/>
    <property type="project" value="UniProtKB-ARBA"/>
</dbReference>
<organism evidence="4 5">
    <name type="scientific">Minwuia thermotolerans</name>
    <dbReference type="NCBI Taxonomy" id="2056226"/>
    <lineage>
        <taxon>Bacteria</taxon>
        <taxon>Pseudomonadati</taxon>
        <taxon>Pseudomonadota</taxon>
        <taxon>Alphaproteobacteria</taxon>
        <taxon>Minwuiales</taxon>
        <taxon>Minwuiaceae</taxon>
        <taxon>Minwuia</taxon>
    </lineage>
</organism>
<dbReference type="GO" id="GO:0003676">
    <property type="term" value="F:nucleic acid binding"/>
    <property type="evidence" value="ECO:0007669"/>
    <property type="project" value="InterPro"/>
</dbReference>
<gene>
    <name evidence="4" type="ORF">CVT23_09705</name>
</gene>
<evidence type="ECO:0000259" key="3">
    <source>
        <dbReference type="Pfam" id="PF05175"/>
    </source>
</evidence>
<dbReference type="EMBL" id="PHIG01000031">
    <property type="protein sequence ID" value="PJK30026.1"/>
    <property type="molecule type" value="Genomic_DNA"/>
</dbReference>
<keyword evidence="1" id="KW-0808">Transferase</keyword>
<dbReference type="InterPro" id="IPR007848">
    <property type="entry name" value="Small_mtfrase_dom"/>
</dbReference>
<dbReference type="GO" id="GO:0032259">
    <property type="term" value="P:methylation"/>
    <property type="evidence" value="ECO:0007669"/>
    <property type="project" value="UniProtKB-KW"/>
</dbReference>
<dbReference type="InterPro" id="IPR029063">
    <property type="entry name" value="SAM-dependent_MTases_sf"/>
</dbReference>
<accession>A0A2M9G2W9</accession>
<dbReference type="GO" id="GO:0008757">
    <property type="term" value="F:S-adenosylmethionine-dependent methyltransferase activity"/>
    <property type="evidence" value="ECO:0007669"/>
    <property type="project" value="UniProtKB-ARBA"/>
</dbReference>
<evidence type="ECO:0000313" key="4">
    <source>
        <dbReference type="EMBL" id="PJK30026.1"/>
    </source>
</evidence>
<feature type="domain" description="Methyltransferase small" evidence="3">
    <location>
        <begin position="59"/>
        <end position="170"/>
    </location>
</feature>
<evidence type="ECO:0000256" key="2">
    <source>
        <dbReference type="ARBA" id="ARBA00022691"/>
    </source>
</evidence>
<dbReference type="SUPFAM" id="SSF53335">
    <property type="entry name" value="S-adenosyl-L-methionine-dependent methyltransferases"/>
    <property type="match status" value="1"/>
</dbReference>
<name>A0A2M9G2W9_9PROT</name>
<evidence type="ECO:0000256" key="1">
    <source>
        <dbReference type="ARBA" id="ARBA00022603"/>
    </source>
</evidence>
<proteinExistence type="predicted"/>
<dbReference type="CDD" id="cd02440">
    <property type="entry name" value="AdoMet_MTases"/>
    <property type="match status" value="1"/>
</dbReference>
<dbReference type="InterPro" id="IPR050320">
    <property type="entry name" value="N5-glutamine_MTase"/>
</dbReference>
<keyword evidence="1" id="KW-0489">Methyltransferase</keyword>
<dbReference type="RefSeq" id="WP_109793300.1">
    <property type="nucleotide sequence ID" value="NZ_PHIG01000031.1"/>
</dbReference>
<dbReference type="OrthoDB" id="9800643at2"/>
<sequence>MHPYTLYKRGLMTFWYWYVRKLNALWPKITLEGRELVILPGVYKPIENEQASAAYCRPGERVLDLGCGCGVNAIFSAARAREVIAVDISEVAVRNTAENARRLGLTNVRALVSDMFDNVEGRFDLILANPPYIAADFADEEAQFATSVRYLPILFAEAADHLTPGGRLLVQFPAWFRPKIEKLAGQHGLRVAEFRRMPPKSLKLKLLSIAYLQVGFRSAFYLIEPAAAAHAVTPEPEAVKAA</sequence>
<dbReference type="Gene3D" id="3.40.50.150">
    <property type="entry name" value="Vaccinia Virus protein VP39"/>
    <property type="match status" value="1"/>
</dbReference>
<evidence type="ECO:0000313" key="5">
    <source>
        <dbReference type="Proteomes" id="UP000229498"/>
    </source>
</evidence>
<dbReference type="PANTHER" id="PTHR18895:SF74">
    <property type="entry name" value="MTRF1L RELEASE FACTOR GLUTAMINE METHYLTRANSFERASE"/>
    <property type="match status" value="1"/>
</dbReference>
<protein>
    <recommendedName>
        <fullName evidence="3">Methyltransferase small domain-containing protein</fullName>
    </recommendedName>
</protein>
<reference evidence="4 5" key="1">
    <citation type="submission" date="2017-11" db="EMBL/GenBank/DDBJ databases">
        <title>Draft genome sequence of Rhizobiales bacterium SY3-13.</title>
        <authorList>
            <person name="Sun C."/>
        </authorList>
    </citation>
    <scope>NUCLEOTIDE SEQUENCE [LARGE SCALE GENOMIC DNA]</scope>
    <source>
        <strain evidence="4 5">SY3-13</strain>
    </source>
</reference>
<dbReference type="Proteomes" id="UP000229498">
    <property type="component" value="Unassembled WGS sequence"/>
</dbReference>
<dbReference type="PROSITE" id="PS00092">
    <property type="entry name" value="N6_MTASE"/>
    <property type="match status" value="1"/>
</dbReference>
<dbReference type="AlphaFoldDB" id="A0A2M9G2W9"/>
<dbReference type="InterPro" id="IPR002052">
    <property type="entry name" value="DNA_methylase_N6_adenine_CS"/>
</dbReference>
<comment type="caution">
    <text evidence="4">The sequence shown here is derived from an EMBL/GenBank/DDBJ whole genome shotgun (WGS) entry which is preliminary data.</text>
</comment>
<dbReference type="Pfam" id="PF05175">
    <property type="entry name" value="MTS"/>
    <property type="match status" value="1"/>
</dbReference>